<dbReference type="EMBL" id="BBNU01000021">
    <property type="protein sequence ID" value="GAL82049.1"/>
    <property type="molecule type" value="Genomic_DNA"/>
</dbReference>
<dbReference type="AlphaFoldDB" id="A0A090X1V8"/>
<protein>
    <recommendedName>
        <fullName evidence="3">Alpha-L-fucosidase C-terminal domain-containing protein</fullName>
    </recommendedName>
</protein>
<name>A0A090X1V8_9FLAO</name>
<evidence type="ECO:0008006" key="3">
    <source>
        <dbReference type="Google" id="ProtNLM"/>
    </source>
</evidence>
<dbReference type="Gene3D" id="2.60.40.1180">
    <property type="entry name" value="Golgi alpha-mannosidase II"/>
    <property type="match status" value="1"/>
</dbReference>
<reference evidence="1 2" key="1">
    <citation type="journal article" date="2014" name="Genome Announc.">
        <title>Draft Genome Sequences of Marine Flavobacterium Algibacter lectus Strains SS8 and NR4.</title>
        <authorList>
            <person name="Takatani N."/>
            <person name="Nakanishi M."/>
            <person name="Meirelles P."/>
            <person name="Mino S."/>
            <person name="Suda W."/>
            <person name="Oshima K."/>
            <person name="Hattori M."/>
            <person name="Ohkuma M."/>
            <person name="Hosokawa M."/>
            <person name="Miyashita K."/>
            <person name="Thompson F.L."/>
            <person name="Niwa A."/>
            <person name="Sawabe T."/>
            <person name="Sawabe T."/>
        </authorList>
    </citation>
    <scope>NUCLEOTIDE SEQUENCE [LARGE SCALE GENOMIC DNA]</scope>
    <source>
        <strain evidence="2">JCM19274</strain>
    </source>
</reference>
<organism evidence="1 2">
    <name type="scientific">Algibacter lectus</name>
    <dbReference type="NCBI Taxonomy" id="221126"/>
    <lineage>
        <taxon>Bacteria</taxon>
        <taxon>Pseudomonadati</taxon>
        <taxon>Bacteroidota</taxon>
        <taxon>Flavobacteriia</taxon>
        <taxon>Flavobacteriales</taxon>
        <taxon>Flavobacteriaceae</taxon>
        <taxon>Algibacter</taxon>
    </lineage>
</organism>
<dbReference type="RefSeq" id="WP_042500575.1">
    <property type="nucleotide sequence ID" value="NZ_BBNU01000021.1"/>
</dbReference>
<sequence length="97" mass="11111">MGDWIHVNGEGIYESRPYDYYGEDAIRYTRNGKTIYAFVNTEMLNKNVITLNLSSTKITEIKQLGVNEKIDWELIGNKVNITAHPPSSFPVITFKIN</sequence>
<comment type="caution">
    <text evidence="1">The sequence shown here is derived from an EMBL/GenBank/DDBJ whole genome shotgun (WGS) entry which is preliminary data.</text>
</comment>
<evidence type="ECO:0000313" key="1">
    <source>
        <dbReference type="EMBL" id="GAL82049.1"/>
    </source>
</evidence>
<proteinExistence type="predicted"/>
<accession>A0A090X1V8</accession>
<gene>
    <name evidence="1" type="ORF">JCM19274_2760</name>
</gene>
<dbReference type="InterPro" id="IPR013780">
    <property type="entry name" value="Glyco_hydro_b"/>
</dbReference>
<dbReference type="Proteomes" id="UP000029643">
    <property type="component" value="Unassembled WGS sequence"/>
</dbReference>
<evidence type="ECO:0000313" key="2">
    <source>
        <dbReference type="Proteomes" id="UP000029643"/>
    </source>
</evidence>